<dbReference type="SUPFAM" id="SSF52172">
    <property type="entry name" value="CheY-like"/>
    <property type="match status" value="1"/>
</dbReference>
<accession>A0AAX3FRP0</accession>
<sequence>MPNKRLRILIADASREQCGRIQRLLNGLGYFRVAAVGAFRELVTLTHYSCEPFENFDLLLLSGELAFAAGVDAGAFCQGNPQIRHAMIYGGRTEHALPVALGASALQEILWVQSATQETLQRFIAHINPPASLGKDRTFRTLE</sequence>
<dbReference type="InterPro" id="IPR011006">
    <property type="entry name" value="CheY-like_superfamily"/>
</dbReference>
<reference evidence="1 2" key="1">
    <citation type="submission" date="2018-12" db="EMBL/GenBank/DDBJ databases">
        <authorList>
            <consortium name="Pathogen Informatics"/>
        </authorList>
    </citation>
    <scope>NUCLEOTIDE SEQUENCE [LARGE SCALE GENOMIC DNA]</scope>
    <source>
        <strain evidence="1 2">NCTC7357</strain>
    </source>
</reference>
<dbReference type="Proteomes" id="UP000277437">
    <property type="component" value="Chromosome"/>
</dbReference>
<organism evidence="1 2">
    <name type="scientific">Pseudomonas chlororaphis</name>
    <dbReference type="NCBI Taxonomy" id="587753"/>
    <lineage>
        <taxon>Bacteria</taxon>
        <taxon>Pseudomonadati</taxon>
        <taxon>Pseudomonadota</taxon>
        <taxon>Gammaproteobacteria</taxon>
        <taxon>Pseudomonadales</taxon>
        <taxon>Pseudomonadaceae</taxon>
        <taxon>Pseudomonas</taxon>
    </lineage>
</organism>
<evidence type="ECO:0000313" key="1">
    <source>
        <dbReference type="EMBL" id="VEF73268.1"/>
    </source>
</evidence>
<evidence type="ECO:0000313" key="2">
    <source>
        <dbReference type="Proteomes" id="UP000277437"/>
    </source>
</evidence>
<proteinExistence type="predicted"/>
<dbReference type="EMBL" id="LR134334">
    <property type="protein sequence ID" value="VEF73268.1"/>
    <property type="molecule type" value="Genomic_DNA"/>
</dbReference>
<gene>
    <name evidence="1" type="ORF">NCTC7357_01522</name>
</gene>
<dbReference type="AlphaFoldDB" id="A0AAX3FRP0"/>
<protein>
    <submittedName>
        <fullName evidence="1">Response regulator receiver protein</fullName>
    </submittedName>
</protein>
<name>A0AAX3FRP0_9PSED</name>